<dbReference type="Pfam" id="PF16192">
    <property type="entry name" value="PMT_4TMC"/>
    <property type="match status" value="1"/>
</dbReference>
<comment type="caution">
    <text evidence="3">The sequence shown here is derived from an EMBL/GenBank/DDBJ whole genome shotgun (WGS) entry which is preliminary data.</text>
</comment>
<accession>A0A1Y1XED2</accession>
<reference evidence="3 4" key="1">
    <citation type="submission" date="2016-08" db="EMBL/GenBank/DDBJ databases">
        <title>A Parts List for Fungal Cellulosomes Revealed by Comparative Genomics.</title>
        <authorList>
            <consortium name="DOE Joint Genome Institute"/>
            <person name="Haitjema C.H."/>
            <person name="Gilmore S.P."/>
            <person name="Henske J.K."/>
            <person name="Solomon K.V."/>
            <person name="De Groot R."/>
            <person name="Kuo A."/>
            <person name="Mondo S.J."/>
            <person name="Salamov A.A."/>
            <person name="Labutti K."/>
            <person name="Zhao Z."/>
            <person name="Chiniquy J."/>
            <person name="Barry K."/>
            <person name="Brewer H.M."/>
            <person name="Purvine S.O."/>
            <person name="Wright A.T."/>
            <person name="Boxma B."/>
            <person name="Van Alen T."/>
            <person name="Hackstein J.H."/>
            <person name="Baker S.E."/>
            <person name="Grigoriev I.V."/>
            <person name="O'Malley M.A."/>
        </authorList>
    </citation>
    <scope>NUCLEOTIDE SEQUENCE [LARGE SCALE GENOMIC DNA]</scope>
    <source>
        <strain evidence="3 4">S4</strain>
    </source>
</reference>
<feature type="domain" description="Protein O-mannosyl-transferase C-terminal four TM" evidence="2">
    <location>
        <begin position="514"/>
        <end position="651"/>
    </location>
</feature>
<dbReference type="UniPathway" id="UPA00378"/>
<evidence type="ECO:0000313" key="3">
    <source>
        <dbReference type="EMBL" id="ORX83734.1"/>
    </source>
</evidence>
<feature type="transmembrane region" description="Helical" evidence="1">
    <location>
        <begin position="199"/>
        <end position="229"/>
    </location>
</feature>
<reference evidence="3 4" key="2">
    <citation type="submission" date="2016-08" db="EMBL/GenBank/DDBJ databases">
        <title>Pervasive Adenine N6-methylation of Active Genes in Fungi.</title>
        <authorList>
            <consortium name="DOE Joint Genome Institute"/>
            <person name="Mondo S.J."/>
            <person name="Dannebaum R.O."/>
            <person name="Kuo R.C."/>
            <person name="Labutti K."/>
            <person name="Haridas S."/>
            <person name="Kuo A."/>
            <person name="Salamov A."/>
            <person name="Ahrendt S.R."/>
            <person name="Lipzen A."/>
            <person name="Sullivan W."/>
            <person name="Andreopoulos W.B."/>
            <person name="Clum A."/>
            <person name="Lindquist E."/>
            <person name="Daum C."/>
            <person name="Ramamoorthy G.K."/>
            <person name="Gryganskyi A."/>
            <person name="Culley D."/>
            <person name="Magnuson J.K."/>
            <person name="James T.Y."/>
            <person name="O'Malley M.A."/>
            <person name="Stajich J.E."/>
            <person name="Spatafora J.W."/>
            <person name="Visel A."/>
            <person name="Grigoriev I.V."/>
        </authorList>
    </citation>
    <scope>NUCLEOTIDE SEQUENCE [LARGE SCALE GENOMIC DNA]</scope>
    <source>
        <strain evidence="3 4">S4</strain>
    </source>
</reference>
<dbReference type="PANTHER" id="PTHR10050">
    <property type="entry name" value="DOLICHYL-PHOSPHATE-MANNOSE--PROTEIN MANNOSYLTRANSFERASE"/>
    <property type="match status" value="1"/>
</dbReference>
<dbReference type="OrthoDB" id="10347983at2759"/>
<comment type="pathway">
    <text evidence="1">Protein modification; protein glycosylation.</text>
</comment>
<feature type="transmembrane region" description="Helical" evidence="1">
    <location>
        <begin position="615"/>
        <end position="634"/>
    </location>
</feature>
<comment type="catalytic activity">
    <reaction evidence="1">
        <text>a di-trans,poly-cis-dolichyl beta-D-mannosyl phosphate + L-threonyl-[protein] = 3-O-(alpha-D-mannosyl)-L-threonyl-[protein] + a di-trans,poly-cis-dolichyl phosphate + H(+)</text>
        <dbReference type="Rhea" id="RHEA:53396"/>
        <dbReference type="Rhea" id="RHEA-COMP:11060"/>
        <dbReference type="Rhea" id="RHEA-COMP:13547"/>
        <dbReference type="Rhea" id="RHEA-COMP:19498"/>
        <dbReference type="Rhea" id="RHEA-COMP:19501"/>
        <dbReference type="ChEBI" id="CHEBI:15378"/>
        <dbReference type="ChEBI" id="CHEBI:30013"/>
        <dbReference type="ChEBI" id="CHEBI:57683"/>
        <dbReference type="ChEBI" id="CHEBI:58211"/>
        <dbReference type="ChEBI" id="CHEBI:137323"/>
        <dbReference type="EC" id="2.4.1.109"/>
    </reaction>
</comment>
<feature type="transmembrane region" description="Helical" evidence="1">
    <location>
        <begin position="250"/>
        <end position="272"/>
    </location>
</feature>
<gene>
    <name evidence="3" type="ORF">BCR32DRAFT_277740</name>
</gene>
<dbReference type="SUPFAM" id="SSF82109">
    <property type="entry name" value="MIR domain"/>
    <property type="match status" value="1"/>
</dbReference>
<comment type="subcellular location">
    <subcellularLocation>
        <location evidence="1">Endoplasmic reticulum membrane</location>
        <topology evidence="1">Multi-pass membrane protein</topology>
    </subcellularLocation>
</comment>
<name>A0A1Y1XED2_9FUNG</name>
<dbReference type="STRING" id="1754192.A0A1Y1XED2"/>
<keyword evidence="4" id="KW-1185">Reference proteome</keyword>
<dbReference type="GO" id="GO:0005789">
    <property type="term" value="C:endoplasmic reticulum membrane"/>
    <property type="evidence" value="ECO:0007669"/>
    <property type="project" value="UniProtKB-SubCell"/>
</dbReference>
<dbReference type="PANTHER" id="PTHR10050:SF46">
    <property type="entry name" value="PROTEIN O-MANNOSYL-TRANSFERASE 2"/>
    <property type="match status" value="1"/>
</dbReference>
<comment type="similarity">
    <text evidence="1">Belongs to the glycosyltransferase 39 family.</text>
</comment>
<organism evidence="3 4">
    <name type="scientific">Anaeromyces robustus</name>
    <dbReference type="NCBI Taxonomy" id="1754192"/>
    <lineage>
        <taxon>Eukaryota</taxon>
        <taxon>Fungi</taxon>
        <taxon>Fungi incertae sedis</taxon>
        <taxon>Chytridiomycota</taxon>
        <taxon>Chytridiomycota incertae sedis</taxon>
        <taxon>Neocallimastigomycetes</taxon>
        <taxon>Neocallimastigales</taxon>
        <taxon>Neocallimastigaceae</taxon>
        <taxon>Anaeromyces</taxon>
    </lineage>
</organism>
<dbReference type="Proteomes" id="UP000193944">
    <property type="component" value="Unassembled WGS sequence"/>
</dbReference>
<feature type="transmembrane region" description="Helical" evidence="1">
    <location>
        <begin position="542"/>
        <end position="563"/>
    </location>
</feature>
<sequence>MDIPYYNYNYNRNYYRRQSDYNENEYSIYGQYSDNINISTYNDDLYNNNVKNEKKLSLSLSLISLGLNILNFCKSYEGAENIKKNLYLDNQPYFIKKFLSFGIKNDNEFIDITNPFTVPLLQSVQVIINNICICLTYLSIKNFGNSDLSSLIGGSLVLFNSIFNMNSILNASYSPYTLILFIGIYFWSKLSYTPEDYKYVLGSSICSGLSLCLNWNGILTYFTGIVISIKNGLDIKGNNKLSNSEISRKMAGSFLTALGLPLVIFLCISSVIPSDHNLNNDYLYLKDKSNIEATFNSDVLIRNYAYGGYISYNGVLDINYNNTEIYNSLTVKPSSLWTVIRSDSKSNTEKLKHMSYVRLRNNENRKFIRINTNKDDKFKKRNKASSYNVSTGGYLKILDSKEYWKVEIVGIFKSNGIKIGKTKFRLHNIKANCYLTSEPHSIFINDGVTEPRITCKKGQSEGSTWVFAYANLNEEDEKFKKESFTLETKGVISSFMYKWKMSTGEYGNYEQTFRPFFWPTLNKLTMMFTNKSEVSHFKLNTFSWNIAFAGIVAFPIILFRKIIRDKNTACFDIDTIEKYSAKNIYNTGAIISFIGWICHYIPYLVLRRMALIENYIPAFYFSILLATSCIEIYLSETHSKSRKITITSAIIGLSLLFNLINI</sequence>
<dbReference type="InterPro" id="IPR032421">
    <property type="entry name" value="PMT_4TMC"/>
</dbReference>
<keyword evidence="1" id="KW-0812">Transmembrane</keyword>
<keyword evidence="1" id="KW-1133">Transmembrane helix</keyword>
<dbReference type="AlphaFoldDB" id="A0A1Y1XED2"/>
<keyword evidence="1" id="KW-0328">Glycosyltransferase</keyword>
<proteinExistence type="inferred from homology"/>
<protein>
    <recommendedName>
        <fullName evidence="1">Dolichyl-phosphate-mannose--protein mannosyltransferase</fullName>
        <ecNumber evidence="1">2.4.1.109</ecNumber>
    </recommendedName>
</protein>
<dbReference type="EC" id="2.4.1.109" evidence="1"/>
<comment type="function">
    <text evidence="1">Transfers mannose from Dol-P-mannose to Ser or Thr residues on proteins.</text>
</comment>
<keyword evidence="1" id="KW-0256">Endoplasmic reticulum</keyword>
<evidence type="ECO:0000256" key="1">
    <source>
        <dbReference type="RuleBase" id="RU367007"/>
    </source>
</evidence>
<feature type="transmembrane region" description="Helical" evidence="1">
    <location>
        <begin position="168"/>
        <end position="187"/>
    </location>
</feature>
<dbReference type="GO" id="GO:0004169">
    <property type="term" value="F:dolichyl-phosphate-mannose-protein mannosyltransferase activity"/>
    <property type="evidence" value="ECO:0007669"/>
    <property type="project" value="UniProtKB-UniRule"/>
</dbReference>
<dbReference type="Gene3D" id="2.80.10.50">
    <property type="match status" value="1"/>
</dbReference>
<keyword evidence="1" id="KW-0808">Transferase</keyword>
<dbReference type="InterPro" id="IPR036300">
    <property type="entry name" value="MIR_dom_sf"/>
</dbReference>
<dbReference type="EMBL" id="MCFG01000066">
    <property type="protein sequence ID" value="ORX83734.1"/>
    <property type="molecule type" value="Genomic_DNA"/>
</dbReference>
<comment type="catalytic activity">
    <reaction evidence="1">
        <text>a di-trans,poly-cis-dolichyl beta-D-mannosyl phosphate + L-seryl-[protein] = 3-O-(alpha-D-mannosyl)-L-seryl-[protein] + a di-trans,poly-cis-dolichyl phosphate + H(+)</text>
        <dbReference type="Rhea" id="RHEA:17377"/>
        <dbReference type="Rhea" id="RHEA-COMP:9863"/>
        <dbReference type="Rhea" id="RHEA-COMP:13546"/>
        <dbReference type="Rhea" id="RHEA-COMP:19498"/>
        <dbReference type="Rhea" id="RHEA-COMP:19501"/>
        <dbReference type="ChEBI" id="CHEBI:15378"/>
        <dbReference type="ChEBI" id="CHEBI:29999"/>
        <dbReference type="ChEBI" id="CHEBI:57683"/>
        <dbReference type="ChEBI" id="CHEBI:58211"/>
        <dbReference type="ChEBI" id="CHEBI:137321"/>
        <dbReference type="EC" id="2.4.1.109"/>
    </reaction>
</comment>
<keyword evidence="1" id="KW-0472">Membrane</keyword>
<comment type="caution">
    <text evidence="1">Lacks conserved residue(s) required for the propagation of feature annotation.</text>
</comment>
<dbReference type="InterPro" id="IPR027005">
    <property type="entry name" value="PMT-like"/>
</dbReference>
<evidence type="ECO:0000259" key="2">
    <source>
        <dbReference type="Pfam" id="PF16192"/>
    </source>
</evidence>
<evidence type="ECO:0000313" key="4">
    <source>
        <dbReference type="Proteomes" id="UP000193944"/>
    </source>
</evidence>
<feature type="transmembrane region" description="Helical" evidence="1">
    <location>
        <begin position="584"/>
        <end position="603"/>
    </location>
</feature>